<dbReference type="SUPFAM" id="SSF51197">
    <property type="entry name" value="Clavaminate synthase-like"/>
    <property type="match status" value="1"/>
</dbReference>
<dbReference type="PROSITE" id="PS51471">
    <property type="entry name" value="FE2OG_OXY"/>
    <property type="match status" value="1"/>
</dbReference>
<organism evidence="2">
    <name type="scientific">viral metagenome</name>
    <dbReference type="NCBI Taxonomy" id="1070528"/>
    <lineage>
        <taxon>unclassified sequences</taxon>
        <taxon>metagenomes</taxon>
        <taxon>organismal metagenomes</taxon>
    </lineage>
</organism>
<dbReference type="Pfam" id="PF13532">
    <property type="entry name" value="2OG-FeII_Oxy_2"/>
    <property type="match status" value="1"/>
</dbReference>
<proteinExistence type="predicted"/>
<sequence>MLNDTENKEEIIMFSKNFNNKNNISYFSKYLNKLELSLCFKNFLSRLLKKINKKFNENFNRILIDEEYIAVNSDDKCFDDSGIVISYGKAIIFRITDKKSKQIIKDIDTTQLDVLIMTDDFEIRNEIPTIIKNILIQSKFSSLIQKSAKKYSELIDKCVEYMRPILLHEPEIMMFGKIVHQRRNIGFFSNESIGYKYSNKLAPSQPLNKDLSKLLKKINKKFNSKFNGILVNEYLTGENYIGAHSDDETSLDDSGVVAISYGATRIFRIRDKQSKELIKDINMGHLDILIMTGDFQKEFTHEIPKQLKIKNSRISLTFRRHLE</sequence>
<evidence type="ECO:0000259" key="1">
    <source>
        <dbReference type="PROSITE" id="PS51471"/>
    </source>
</evidence>
<dbReference type="InterPro" id="IPR037151">
    <property type="entry name" value="AlkB-like_sf"/>
</dbReference>
<accession>A0A6C0AFK9</accession>
<protein>
    <recommendedName>
        <fullName evidence="1">Fe2OG dioxygenase domain-containing protein</fullName>
    </recommendedName>
</protein>
<dbReference type="GO" id="GO:0051213">
    <property type="term" value="F:dioxygenase activity"/>
    <property type="evidence" value="ECO:0007669"/>
    <property type="project" value="InterPro"/>
</dbReference>
<dbReference type="EMBL" id="MN740594">
    <property type="protein sequence ID" value="QHS78121.1"/>
    <property type="molecule type" value="Genomic_DNA"/>
</dbReference>
<dbReference type="PANTHER" id="PTHR31212">
    <property type="entry name" value="ALPHA-KETOGLUTARATE-DEPENDENT DIOXYGENASE ALKB HOMOLOG 3"/>
    <property type="match status" value="1"/>
</dbReference>
<name>A0A6C0AFK9_9ZZZZ</name>
<feature type="domain" description="Fe2OG dioxygenase" evidence="1">
    <location>
        <begin position="225"/>
        <end position="322"/>
    </location>
</feature>
<dbReference type="InterPro" id="IPR005123">
    <property type="entry name" value="Oxoglu/Fe-dep_dioxygenase_dom"/>
</dbReference>
<dbReference type="Gene3D" id="2.60.120.590">
    <property type="entry name" value="Alpha-ketoglutarate-dependent dioxygenase AlkB-like"/>
    <property type="match status" value="1"/>
</dbReference>
<dbReference type="PANTHER" id="PTHR31212:SF4">
    <property type="entry name" value="ALPHA-KETOGLUTARATE-DEPENDENT DIOXYGENASE ALKB HOMOLOG 3"/>
    <property type="match status" value="1"/>
</dbReference>
<dbReference type="InterPro" id="IPR027450">
    <property type="entry name" value="AlkB-like"/>
</dbReference>
<evidence type="ECO:0000313" key="2">
    <source>
        <dbReference type="EMBL" id="QHS78121.1"/>
    </source>
</evidence>
<dbReference type="AlphaFoldDB" id="A0A6C0AFK9"/>
<dbReference type="GO" id="GO:0006307">
    <property type="term" value="P:DNA alkylation repair"/>
    <property type="evidence" value="ECO:0007669"/>
    <property type="project" value="InterPro"/>
</dbReference>
<reference evidence="2" key="1">
    <citation type="journal article" date="2020" name="Nature">
        <title>Giant virus diversity and host interactions through global metagenomics.</title>
        <authorList>
            <person name="Schulz F."/>
            <person name="Roux S."/>
            <person name="Paez-Espino D."/>
            <person name="Jungbluth S."/>
            <person name="Walsh D.A."/>
            <person name="Denef V.J."/>
            <person name="McMahon K.D."/>
            <person name="Konstantinidis K.T."/>
            <person name="Eloe-Fadrosh E.A."/>
            <person name="Kyrpides N.C."/>
            <person name="Woyke T."/>
        </authorList>
    </citation>
    <scope>NUCLEOTIDE SEQUENCE</scope>
    <source>
        <strain evidence="2">GVMAG-S-1021933-23</strain>
    </source>
</reference>
<dbReference type="InterPro" id="IPR032854">
    <property type="entry name" value="ALKBH3"/>
</dbReference>